<dbReference type="InterPro" id="IPR036695">
    <property type="entry name" value="Arg-tRNA-synth_N_sf"/>
</dbReference>
<dbReference type="SMART" id="SM00836">
    <property type="entry name" value="DALR_1"/>
    <property type="match status" value="1"/>
</dbReference>
<dbReference type="Proteomes" id="UP001501371">
    <property type="component" value="Unassembled WGS sequence"/>
</dbReference>
<dbReference type="SUPFAM" id="SSF47323">
    <property type="entry name" value="Anticodon-binding domain of a subclass of class I aminoacyl-tRNA synthetases"/>
    <property type="match status" value="1"/>
</dbReference>
<evidence type="ECO:0000313" key="9">
    <source>
        <dbReference type="EMBL" id="GAA1149847.1"/>
    </source>
</evidence>
<feature type="region of interest" description="Disordered" evidence="6">
    <location>
        <begin position="200"/>
        <end position="219"/>
    </location>
</feature>
<name>A0ABN1UGP7_9ACTN</name>
<evidence type="ECO:0000256" key="6">
    <source>
        <dbReference type="SAM" id="MobiDB-lite"/>
    </source>
</evidence>
<evidence type="ECO:0000259" key="7">
    <source>
        <dbReference type="SMART" id="SM00836"/>
    </source>
</evidence>
<dbReference type="RefSeq" id="WP_344268463.1">
    <property type="nucleotide sequence ID" value="NZ_BAAAKV010000001.1"/>
</dbReference>
<dbReference type="InterPro" id="IPR009080">
    <property type="entry name" value="tRNAsynth_Ia_anticodon-bd"/>
</dbReference>
<dbReference type="SUPFAM" id="SSF55190">
    <property type="entry name" value="Arginyl-tRNA synthetase (ArgRS), N-terminal 'additional' domain"/>
    <property type="match status" value="1"/>
</dbReference>
<gene>
    <name evidence="9" type="ORF">GCM10009654_01370</name>
</gene>
<feature type="domain" description="Arginyl tRNA synthetase N-terminal" evidence="8">
    <location>
        <begin position="4"/>
        <end position="96"/>
    </location>
</feature>
<evidence type="ECO:0000256" key="2">
    <source>
        <dbReference type="ARBA" id="ARBA00022598"/>
    </source>
</evidence>
<dbReference type="PANTHER" id="PTHR11956:SF5">
    <property type="entry name" value="ARGININE--TRNA LIGASE, CYTOPLASMIC"/>
    <property type="match status" value="1"/>
</dbReference>
<dbReference type="EC" id="6.1.1.19" evidence="1"/>
<dbReference type="Pfam" id="PF05746">
    <property type="entry name" value="DALR_1"/>
    <property type="match status" value="1"/>
</dbReference>
<evidence type="ECO:0000256" key="5">
    <source>
        <dbReference type="ARBA" id="ARBA00049339"/>
    </source>
</evidence>
<reference evidence="9 10" key="1">
    <citation type="journal article" date="2019" name="Int. J. Syst. Evol. Microbiol.">
        <title>The Global Catalogue of Microorganisms (GCM) 10K type strain sequencing project: providing services to taxonomists for standard genome sequencing and annotation.</title>
        <authorList>
            <consortium name="The Broad Institute Genomics Platform"/>
            <consortium name="The Broad Institute Genome Sequencing Center for Infectious Disease"/>
            <person name="Wu L."/>
            <person name="Ma J."/>
        </authorList>
    </citation>
    <scope>NUCLEOTIDE SEQUENCE [LARGE SCALE GENOMIC DNA]</scope>
    <source>
        <strain evidence="9 10">JCM 12696</strain>
    </source>
</reference>
<dbReference type="Gene3D" id="3.30.1360.70">
    <property type="entry name" value="Arginyl tRNA synthetase N-terminal domain"/>
    <property type="match status" value="1"/>
</dbReference>
<evidence type="ECO:0000256" key="1">
    <source>
        <dbReference type="ARBA" id="ARBA00012837"/>
    </source>
</evidence>
<dbReference type="InterPro" id="IPR005148">
    <property type="entry name" value="Arg-tRNA-synth_N"/>
</dbReference>
<evidence type="ECO:0000256" key="4">
    <source>
        <dbReference type="ARBA" id="ARBA00022840"/>
    </source>
</evidence>
<dbReference type="InterPro" id="IPR001278">
    <property type="entry name" value="Arg-tRNA-ligase"/>
</dbReference>
<dbReference type="NCBIfam" id="NF045898">
    <property type="entry name" value="ArgS_rel_codon"/>
    <property type="match status" value="2"/>
</dbReference>
<organism evidence="9 10">
    <name type="scientific">Streptomyces hebeiensis</name>
    <dbReference type="NCBI Taxonomy" id="229486"/>
    <lineage>
        <taxon>Bacteria</taxon>
        <taxon>Bacillati</taxon>
        <taxon>Actinomycetota</taxon>
        <taxon>Actinomycetes</taxon>
        <taxon>Kitasatosporales</taxon>
        <taxon>Streptomycetaceae</taxon>
        <taxon>Streptomyces</taxon>
    </lineage>
</organism>
<keyword evidence="3" id="KW-0547">Nucleotide-binding</keyword>
<keyword evidence="2" id="KW-0436">Ligase</keyword>
<accession>A0ABN1UGP7</accession>
<dbReference type="InterPro" id="IPR008909">
    <property type="entry name" value="DALR_anticod-bd"/>
</dbReference>
<evidence type="ECO:0000259" key="8">
    <source>
        <dbReference type="SMART" id="SM01016"/>
    </source>
</evidence>
<sequence>MTPAELSRTVLHAVSRAVEDDALPGPVPERVVVERPRPGGTGDYASNVALRMAGSAGRTAREVAEILRAEIVRAGTLHPRIARVEVTGPGFLNFTLAHDGHADLVRTVLAAGTRYGHGDALAGTMAVFAPAGELRAEVWTETVVLLLRSQGATAVVHPGGDEVTRVVPARPGDDLAVGGLFDRLGPDAARWALLRPAAHDRPYGGDGNDASGGRSDGGAAGGAGVDGLLVQRESNPLFRVRYAYARTRALARNADRLGIAPRYAPHTTSHDPAAAPLLTALGDHPAVLEAAARLRAPDRLARHLEHTADAFLRFQESSRPLPLGDEKPSAAHGSRLALADAAGTVLAGGLSLLGIDAPEHL</sequence>
<dbReference type="Gene3D" id="1.10.730.10">
    <property type="entry name" value="Isoleucyl-tRNA Synthetase, Domain 1"/>
    <property type="match status" value="1"/>
</dbReference>
<comment type="catalytic activity">
    <reaction evidence="5">
        <text>tRNA(Arg) + L-arginine + ATP = L-arginyl-tRNA(Arg) + AMP + diphosphate</text>
        <dbReference type="Rhea" id="RHEA:20301"/>
        <dbReference type="Rhea" id="RHEA-COMP:9658"/>
        <dbReference type="Rhea" id="RHEA-COMP:9673"/>
        <dbReference type="ChEBI" id="CHEBI:30616"/>
        <dbReference type="ChEBI" id="CHEBI:32682"/>
        <dbReference type="ChEBI" id="CHEBI:33019"/>
        <dbReference type="ChEBI" id="CHEBI:78442"/>
        <dbReference type="ChEBI" id="CHEBI:78513"/>
        <dbReference type="ChEBI" id="CHEBI:456215"/>
        <dbReference type="EC" id="6.1.1.19"/>
    </reaction>
</comment>
<dbReference type="SMART" id="SM01016">
    <property type="entry name" value="Arg_tRNA_synt_N"/>
    <property type="match status" value="1"/>
</dbReference>
<protein>
    <recommendedName>
        <fullName evidence="1">arginine--tRNA ligase</fullName>
        <ecNumber evidence="1">6.1.1.19</ecNumber>
    </recommendedName>
</protein>
<dbReference type="PANTHER" id="PTHR11956">
    <property type="entry name" value="ARGINYL-TRNA SYNTHETASE"/>
    <property type="match status" value="1"/>
</dbReference>
<dbReference type="Pfam" id="PF03485">
    <property type="entry name" value="Arg_tRNA_synt_N"/>
    <property type="match status" value="1"/>
</dbReference>
<evidence type="ECO:0000256" key="3">
    <source>
        <dbReference type="ARBA" id="ARBA00022741"/>
    </source>
</evidence>
<proteinExistence type="predicted"/>
<evidence type="ECO:0000313" key="10">
    <source>
        <dbReference type="Proteomes" id="UP001501371"/>
    </source>
</evidence>
<keyword evidence="4" id="KW-0067">ATP-binding</keyword>
<keyword evidence="10" id="KW-1185">Reference proteome</keyword>
<feature type="domain" description="DALR anticodon binding" evidence="7">
    <location>
        <begin position="240"/>
        <end position="361"/>
    </location>
</feature>
<comment type="caution">
    <text evidence="9">The sequence shown here is derived from an EMBL/GenBank/DDBJ whole genome shotgun (WGS) entry which is preliminary data.</text>
</comment>
<dbReference type="EMBL" id="BAAAKV010000001">
    <property type="protein sequence ID" value="GAA1149847.1"/>
    <property type="molecule type" value="Genomic_DNA"/>
</dbReference>